<keyword evidence="11 18" id="KW-0418">Kinase</keyword>
<feature type="binding site" evidence="16">
    <location>
        <position position="122"/>
    </location>
    <ligand>
        <name>(2R)-3-phosphoglycerate</name>
        <dbReference type="ChEBI" id="CHEBI:58272"/>
    </ligand>
</feature>
<evidence type="ECO:0000256" key="9">
    <source>
        <dbReference type="ARBA" id="ARBA00022723"/>
    </source>
</evidence>
<dbReference type="PANTHER" id="PTHR11406:SF0">
    <property type="entry name" value="PHOSPHOGLYCERATE KINASE"/>
    <property type="match status" value="1"/>
</dbReference>
<keyword evidence="21" id="KW-1185">Reference proteome</keyword>
<evidence type="ECO:0000256" key="15">
    <source>
        <dbReference type="ARBA" id="ARBA00049965"/>
    </source>
</evidence>
<evidence type="ECO:0000256" key="11">
    <source>
        <dbReference type="ARBA" id="ARBA00022777"/>
    </source>
</evidence>
<dbReference type="GO" id="GO:0005739">
    <property type="term" value="C:mitochondrion"/>
    <property type="evidence" value="ECO:0007669"/>
    <property type="project" value="EnsemblFungi"/>
</dbReference>
<gene>
    <name evidence="20" type="ORF">SCHCODRAFT_74370</name>
</gene>
<evidence type="ECO:0000256" key="16">
    <source>
        <dbReference type="PIRSR" id="PIRSR000724-1"/>
    </source>
</evidence>
<feature type="binding site" evidence="16">
    <location>
        <begin position="24"/>
        <end position="26"/>
    </location>
    <ligand>
        <name>substrate</name>
    </ligand>
</feature>
<sequence length="417" mass="44347">MSLSNKLAITDLDLKGKRVLIRVDFNVPIQEGKITNPARIVAALPTIKYAIENGASKIVLMSHLGRPDGKVIEKYSLKPVAAELEKQLSKPVIFASDCVGPEVEATVANAPTGSVILLENLRFHIEEEGSVKNKDGTKTKADPAAVAAFREGLTKLGDVYVNDAFGTAHRAHSSMVGVKLPQRASGFLVKKELEYFAKALEHPERPFLAILGGAKVSDKIQLIENMLDKVDSLIIGGGMAFTFKKTLENVSIGNSLFDEAGSQKVAALIEKAKAKNIKITFPTDFVTADKFDKDAKVGYATQEEGIPEGWMGLDAGPKSREAFRKTVLEAKTILWNGPPGVFEFDAFAEGSKALLEATVEAAAKGATVIVGGGDTATVVAKYGAESKLSHVSTGGGASLELLEGKTLPGVAELSEKQ</sequence>
<proteinExistence type="inferred from homology"/>
<comment type="function">
    <text evidence="15">Catalyzes one of the two ATP producing reactions in the glycolytic pathway via the reversible conversion of 1,3-diphosphoglycerate to 3-phosphoglycerate. Both L- and D- forms of purine and pyrimidine nucleotides can be used as substrates, but the activity is much lower on pyrimidines. Negatively regulates the biosynthesis of acetyl-CoA from pyruvate in the mitochondrion.</text>
</comment>
<evidence type="ECO:0000256" key="18">
    <source>
        <dbReference type="RuleBase" id="RU000532"/>
    </source>
</evidence>
<keyword evidence="14" id="KW-0324">Glycolysis</keyword>
<evidence type="ECO:0000256" key="19">
    <source>
        <dbReference type="RuleBase" id="RU000696"/>
    </source>
</evidence>
<reference evidence="20 21" key="1">
    <citation type="journal article" date="2010" name="Nat. Biotechnol.">
        <title>Genome sequence of the model mushroom Schizophyllum commune.</title>
        <authorList>
            <person name="Ohm R.A."/>
            <person name="de Jong J.F."/>
            <person name="Lugones L.G."/>
            <person name="Aerts A."/>
            <person name="Kothe E."/>
            <person name="Stajich J.E."/>
            <person name="de Vries R.P."/>
            <person name="Record E."/>
            <person name="Levasseur A."/>
            <person name="Baker S.E."/>
            <person name="Bartholomew K.A."/>
            <person name="Coutinho P.M."/>
            <person name="Erdmann S."/>
            <person name="Fowler T.J."/>
            <person name="Gathman A.C."/>
            <person name="Lombard V."/>
            <person name="Henrissat B."/>
            <person name="Knabe N."/>
            <person name="Kuees U."/>
            <person name="Lilly W.W."/>
            <person name="Lindquist E."/>
            <person name="Lucas S."/>
            <person name="Magnuson J.K."/>
            <person name="Piumi F."/>
            <person name="Raudaskoski M."/>
            <person name="Salamov A."/>
            <person name="Schmutz J."/>
            <person name="Schwarze F.W.M.R."/>
            <person name="vanKuyk P.A."/>
            <person name="Horton J.S."/>
            <person name="Grigoriev I.V."/>
            <person name="Woesten H.A.B."/>
        </authorList>
    </citation>
    <scope>NUCLEOTIDE SEQUENCE [LARGE SCALE GENOMIC DNA]</scope>
    <source>
        <strain evidence="21">H4-8 / FGSC 9210</strain>
    </source>
</reference>
<dbReference type="InterPro" id="IPR036043">
    <property type="entry name" value="Phosphoglycerate_kinase_sf"/>
</dbReference>
<dbReference type="OrthoDB" id="275353at2759"/>
<dbReference type="FunCoup" id="D8PW86">
    <property type="interactions" value="436"/>
</dbReference>
<dbReference type="Proteomes" id="UP000007431">
    <property type="component" value="Unassembled WGS sequence"/>
</dbReference>
<evidence type="ECO:0000256" key="2">
    <source>
        <dbReference type="ARBA" id="ARBA00001946"/>
    </source>
</evidence>
<comment type="catalytic activity">
    <reaction evidence="1 18">
        <text>(2R)-3-phosphoglycerate + ATP = (2R)-3-phospho-glyceroyl phosphate + ADP</text>
        <dbReference type="Rhea" id="RHEA:14801"/>
        <dbReference type="ChEBI" id="CHEBI:30616"/>
        <dbReference type="ChEBI" id="CHEBI:57604"/>
        <dbReference type="ChEBI" id="CHEBI:58272"/>
        <dbReference type="ChEBI" id="CHEBI:456216"/>
        <dbReference type="EC" id="2.7.2.3"/>
    </reaction>
</comment>
<feature type="binding site" evidence="17">
    <location>
        <begin position="372"/>
        <end position="375"/>
    </location>
    <ligand>
        <name>ATP</name>
        <dbReference type="ChEBI" id="CHEBI:30616"/>
    </ligand>
</feature>
<dbReference type="eggNOG" id="KOG1367">
    <property type="taxonomic scope" value="Eukaryota"/>
</dbReference>
<dbReference type="PIRSF" id="PIRSF000724">
    <property type="entry name" value="Pgk"/>
    <property type="match status" value="1"/>
</dbReference>
<dbReference type="GO" id="GO:0046872">
    <property type="term" value="F:metal ion binding"/>
    <property type="evidence" value="ECO:0007669"/>
    <property type="project" value="UniProtKB-KW"/>
</dbReference>
<evidence type="ECO:0000256" key="6">
    <source>
        <dbReference type="ARBA" id="ARBA00013061"/>
    </source>
</evidence>
<evidence type="ECO:0000256" key="8">
    <source>
        <dbReference type="ARBA" id="ARBA00022679"/>
    </source>
</evidence>
<feature type="binding site" evidence="16">
    <location>
        <begin position="63"/>
        <end position="66"/>
    </location>
    <ligand>
        <name>substrate</name>
    </ligand>
</feature>
<keyword evidence="12 17" id="KW-0067">ATP-binding</keyword>
<evidence type="ECO:0000313" key="21">
    <source>
        <dbReference type="Proteomes" id="UP000007431"/>
    </source>
</evidence>
<dbReference type="GO" id="GO:0005524">
    <property type="term" value="F:ATP binding"/>
    <property type="evidence" value="ECO:0007669"/>
    <property type="project" value="UniProtKB-KW"/>
</dbReference>
<dbReference type="GO" id="GO:0006094">
    <property type="term" value="P:gluconeogenesis"/>
    <property type="evidence" value="ECO:0007669"/>
    <property type="project" value="EnsemblFungi"/>
</dbReference>
<dbReference type="GeneID" id="9587696"/>
<evidence type="ECO:0000256" key="17">
    <source>
        <dbReference type="PIRSR" id="PIRSR000724-2"/>
    </source>
</evidence>
<comment type="pathway">
    <text evidence="3">Carbohydrate degradation; glycolysis; pyruvate from D-glyceraldehyde 3-phosphate: step 2/5.</text>
</comment>
<dbReference type="STRING" id="578458.D8PW86"/>
<comment type="cofactor">
    <cofactor evidence="2">
        <name>Mg(2+)</name>
        <dbReference type="ChEBI" id="CHEBI:18420"/>
    </cofactor>
</comment>
<dbReference type="HOGENOM" id="CLU_025427_0_2_1"/>
<dbReference type="InParanoid" id="D8PW86"/>
<dbReference type="RefSeq" id="XP_003035075.1">
    <property type="nucleotide sequence ID" value="XM_003035029.1"/>
</dbReference>
<name>D8PW86_SCHCM</name>
<keyword evidence="10" id="KW-0547">Nucleotide-binding</keyword>
<dbReference type="SUPFAM" id="SSF53748">
    <property type="entry name" value="Phosphoglycerate kinase"/>
    <property type="match status" value="1"/>
</dbReference>
<dbReference type="Pfam" id="PF00162">
    <property type="entry name" value="PGK"/>
    <property type="match status" value="1"/>
</dbReference>
<organism evidence="21">
    <name type="scientific">Schizophyllum commune (strain H4-8 / FGSC 9210)</name>
    <name type="common">Split gill fungus</name>
    <dbReference type="NCBI Taxonomy" id="578458"/>
    <lineage>
        <taxon>Eukaryota</taxon>
        <taxon>Fungi</taxon>
        <taxon>Dikarya</taxon>
        <taxon>Basidiomycota</taxon>
        <taxon>Agaricomycotina</taxon>
        <taxon>Agaricomycetes</taxon>
        <taxon>Agaricomycetidae</taxon>
        <taxon>Agaricales</taxon>
        <taxon>Schizophyllaceae</taxon>
        <taxon>Schizophyllum</taxon>
    </lineage>
</organism>
<dbReference type="PANTHER" id="PTHR11406">
    <property type="entry name" value="PHOSPHOGLYCERATE KINASE"/>
    <property type="match status" value="1"/>
</dbReference>
<evidence type="ECO:0000256" key="4">
    <source>
        <dbReference type="ARBA" id="ARBA00008982"/>
    </source>
</evidence>
<dbReference type="GO" id="GO:0005829">
    <property type="term" value="C:cytosol"/>
    <property type="evidence" value="ECO:0007669"/>
    <property type="project" value="TreeGrafter"/>
</dbReference>
<comment type="similarity">
    <text evidence="4 18">Belongs to the phosphoglycerate kinase family.</text>
</comment>
<evidence type="ECO:0000256" key="1">
    <source>
        <dbReference type="ARBA" id="ARBA00000642"/>
    </source>
</evidence>
<feature type="binding site" evidence="16">
    <location>
        <position position="39"/>
    </location>
    <ligand>
        <name>(2R)-3-phosphoglycerate</name>
        <dbReference type="ChEBI" id="CHEBI:58272"/>
    </ligand>
</feature>
<dbReference type="EC" id="2.7.2.3" evidence="6 18"/>
<dbReference type="OMA" id="DMIFDIG"/>
<dbReference type="HAMAP" id="MF_00145">
    <property type="entry name" value="Phosphoglyc_kinase"/>
    <property type="match status" value="1"/>
</dbReference>
<dbReference type="InterPro" id="IPR001576">
    <property type="entry name" value="Phosphoglycerate_kinase"/>
</dbReference>
<dbReference type="InterPro" id="IPR015911">
    <property type="entry name" value="Phosphoglycerate_kinase_CS"/>
</dbReference>
<dbReference type="EMBL" id="GL377303">
    <property type="protein sequence ID" value="EFJ00173.1"/>
    <property type="molecule type" value="Genomic_DNA"/>
</dbReference>
<protein>
    <recommendedName>
        <fullName evidence="7 18">Phosphoglycerate kinase</fullName>
        <ecNumber evidence="6 18">2.7.2.3</ecNumber>
    </recommendedName>
</protein>
<dbReference type="GO" id="GO:0006096">
    <property type="term" value="P:glycolytic process"/>
    <property type="evidence" value="ECO:0007669"/>
    <property type="project" value="UniProtKB-KW"/>
</dbReference>
<evidence type="ECO:0000256" key="7">
    <source>
        <dbReference type="ARBA" id="ARBA00016471"/>
    </source>
</evidence>
<evidence type="ECO:0000313" key="20">
    <source>
        <dbReference type="EMBL" id="EFJ00173.1"/>
    </source>
</evidence>
<accession>D8PW86</accession>
<dbReference type="VEuPathDB" id="FungiDB:SCHCODRAFT_02606836"/>
<dbReference type="FunFam" id="3.40.50.1260:FF:000019">
    <property type="entry name" value="Phosphoglycerate kinase 1"/>
    <property type="match status" value="1"/>
</dbReference>
<dbReference type="GO" id="GO:0004618">
    <property type="term" value="F:phosphoglycerate kinase activity"/>
    <property type="evidence" value="ECO:0007669"/>
    <property type="project" value="UniProtKB-EC"/>
</dbReference>
<evidence type="ECO:0000256" key="13">
    <source>
        <dbReference type="ARBA" id="ARBA00022842"/>
    </source>
</evidence>
<evidence type="ECO:0000256" key="14">
    <source>
        <dbReference type="ARBA" id="ARBA00023152"/>
    </source>
</evidence>
<feature type="binding site" evidence="17">
    <location>
        <position position="312"/>
    </location>
    <ligand>
        <name>ATP</name>
        <dbReference type="ChEBI" id="CHEBI:30616"/>
    </ligand>
</feature>
<evidence type="ECO:0000256" key="3">
    <source>
        <dbReference type="ARBA" id="ARBA00004838"/>
    </source>
</evidence>
<keyword evidence="13" id="KW-0460">Magnesium</keyword>
<evidence type="ECO:0000256" key="5">
    <source>
        <dbReference type="ARBA" id="ARBA00011245"/>
    </source>
</evidence>
<dbReference type="FunFam" id="3.40.50.1260:FF:000003">
    <property type="entry name" value="Phosphoglycerate kinase"/>
    <property type="match status" value="1"/>
</dbReference>
<feature type="binding site" evidence="16">
    <location>
        <position position="170"/>
    </location>
    <ligand>
        <name>(2R)-3-phosphoglycerate</name>
        <dbReference type="ChEBI" id="CHEBI:58272"/>
    </ligand>
</feature>
<feature type="binding site" evidence="17">
    <location>
        <position position="219"/>
    </location>
    <ligand>
        <name>ATP</name>
        <dbReference type="ChEBI" id="CHEBI:30616"/>
    </ligand>
</feature>
<dbReference type="AlphaFoldDB" id="D8PW86"/>
<dbReference type="InterPro" id="IPR015824">
    <property type="entry name" value="Phosphoglycerate_kinase_N"/>
</dbReference>
<dbReference type="Gene3D" id="3.40.50.1260">
    <property type="entry name" value="Phosphoglycerate kinase, N-terminal domain"/>
    <property type="match status" value="3"/>
</dbReference>
<evidence type="ECO:0000256" key="12">
    <source>
        <dbReference type="ARBA" id="ARBA00022840"/>
    </source>
</evidence>
<evidence type="ECO:0000256" key="10">
    <source>
        <dbReference type="ARBA" id="ARBA00022741"/>
    </source>
</evidence>
<dbReference type="PROSITE" id="PS00111">
    <property type="entry name" value="PGLYCERATE_KINASE"/>
    <property type="match status" value="1"/>
</dbReference>
<dbReference type="PRINTS" id="PR00477">
    <property type="entry name" value="PHGLYCKINASE"/>
</dbReference>
<keyword evidence="9" id="KW-0479">Metal-binding</keyword>
<keyword evidence="8 18" id="KW-0808">Transferase</keyword>
<feature type="binding site" evidence="17">
    <location>
        <position position="343"/>
    </location>
    <ligand>
        <name>ATP</name>
        <dbReference type="ChEBI" id="CHEBI:30616"/>
    </ligand>
</feature>
<dbReference type="GO" id="GO:0043531">
    <property type="term" value="F:ADP binding"/>
    <property type="evidence" value="ECO:0007669"/>
    <property type="project" value="TreeGrafter"/>
</dbReference>
<comment type="subunit">
    <text evidence="5 19">Monomer.</text>
</comment>
<dbReference type="KEGG" id="scm:SCHCO_02606836"/>
<dbReference type="CDD" id="cd00318">
    <property type="entry name" value="Phosphoglycerate_kinase"/>
    <property type="match status" value="1"/>
</dbReference>